<protein>
    <recommendedName>
        <fullName evidence="2">F-box domain-containing protein</fullName>
    </recommendedName>
</protein>
<name>A0A167FL21_CALVF</name>
<keyword evidence="4" id="KW-1185">Reference proteome</keyword>
<dbReference type="AlphaFoldDB" id="A0A167FL21"/>
<proteinExistence type="predicted"/>
<dbReference type="OrthoDB" id="2884925at2759"/>
<reference evidence="3 4" key="1">
    <citation type="journal article" date="2016" name="Mol. Biol. Evol.">
        <title>Comparative Genomics of Early-Diverging Mushroom-Forming Fungi Provides Insights into the Origins of Lignocellulose Decay Capabilities.</title>
        <authorList>
            <person name="Nagy L.G."/>
            <person name="Riley R."/>
            <person name="Tritt A."/>
            <person name="Adam C."/>
            <person name="Daum C."/>
            <person name="Floudas D."/>
            <person name="Sun H."/>
            <person name="Yadav J.S."/>
            <person name="Pangilinan J."/>
            <person name="Larsson K.H."/>
            <person name="Matsuura K."/>
            <person name="Barry K."/>
            <person name="Labutti K."/>
            <person name="Kuo R."/>
            <person name="Ohm R.A."/>
            <person name="Bhattacharya S.S."/>
            <person name="Shirouzu T."/>
            <person name="Yoshinaga Y."/>
            <person name="Martin F.M."/>
            <person name="Grigoriev I.V."/>
            <person name="Hibbett D.S."/>
        </authorList>
    </citation>
    <scope>NUCLEOTIDE SEQUENCE [LARGE SCALE GENOMIC DNA]</scope>
    <source>
        <strain evidence="3 4">TUFC12733</strain>
    </source>
</reference>
<accession>A0A167FL21</accession>
<evidence type="ECO:0000313" key="3">
    <source>
        <dbReference type="EMBL" id="KZO89610.1"/>
    </source>
</evidence>
<dbReference type="EMBL" id="KV417377">
    <property type="protein sequence ID" value="KZO89610.1"/>
    <property type="molecule type" value="Genomic_DNA"/>
</dbReference>
<dbReference type="Proteomes" id="UP000076738">
    <property type="component" value="Unassembled WGS sequence"/>
</dbReference>
<dbReference type="Gene3D" id="3.80.10.10">
    <property type="entry name" value="Ribonuclease Inhibitor"/>
    <property type="match status" value="1"/>
</dbReference>
<dbReference type="PROSITE" id="PS50181">
    <property type="entry name" value="FBOX"/>
    <property type="match status" value="1"/>
</dbReference>
<evidence type="ECO:0000256" key="1">
    <source>
        <dbReference type="SAM" id="MobiDB-lite"/>
    </source>
</evidence>
<feature type="region of interest" description="Disordered" evidence="1">
    <location>
        <begin position="1"/>
        <end position="35"/>
    </location>
</feature>
<evidence type="ECO:0000259" key="2">
    <source>
        <dbReference type="PROSITE" id="PS50181"/>
    </source>
</evidence>
<feature type="domain" description="F-box" evidence="2">
    <location>
        <begin position="41"/>
        <end position="94"/>
    </location>
</feature>
<dbReference type="InterPro" id="IPR032675">
    <property type="entry name" value="LRR_dom_sf"/>
</dbReference>
<dbReference type="InterPro" id="IPR001810">
    <property type="entry name" value="F-box_dom"/>
</dbReference>
<dbReference type="SUPFAM" id="SSF52047">
    <property type="entry name" value="RNI-like"/>
    <property type="match status" value="1"/>
</dbReference>
<sequence>MRDVNEDAPSRWASTSHPSHVQTRPANRYTPLHPPNSNRERTILYHLPTELLLSVFTYALEEDAPVYTTRLRLTHVCHVWRNVVISYAPFWKCLALRPNDSTPHRLAMTQLDFERAKTCLDLDVTIPSKVRSTHAASWPDTHPHRLALKKQLRAIEFFVISALDREVIARIQVLHLREVSSDTIDLIQNQWDFSVPLQRLTELYVQPAWFQPVGTQTKADNLMRKIIVAADSLRVLQLDSCTMPVNVFPCSLRKLHLTRVTIGSDSDLLSMLTTMRDLEQLVLLGRLPDPGPVSSAREDLSISLPRLRVLALSPLYDIPDAYLLRALDCPNLKALHLQDYVDEWMLGLSTIDSESVPRENIMDAVASQPWMLEEINIDGIPAVEDLVIPFLLKQARTIRRLAITDELYATVRQAQGQIPFPEAEEIVLRLEQNHAEYLFGTRLEHPGQLLPGWQWPMDPTDPLELADVPLAMSNEAKTEWLEMELRELLCDAEDEAGGVEKTLPRGGKGRTNVHRVSLFASLPHQAPQPINNVRSEDTKLTLSPALCDNLYVGKPEWMY</sequence>
<gene>
    <name evidence="3" type="ORF">CALVIDRAFT_603546</name>
</gene>
<organism evidence="3 4">
    <name type="scientific">Calocera viscosa (strain TUFC12733)</name>
    <dbReference type="NCBI Taxonomy" id="1330018"/>
    <lineage>
        <taxon>Eukaryota</taxon>
        <taxon>Fungi</taxon>
        <taxon>Dikarya</taxon>
        <taxon>Basidiomycota</taxon>
        <taxon>Agaricomycotina</taxon>
        <taxon>Dacrymycetes</taxon>
        <taxon>Dacrymycetales</taxon>
        <taxon>Dacrymycetaceae</taxon>
        <taxon>Calocera</taxon>
    </lineage>
</organism>
<evidence type="ECO:0000313" key="4">
    <source>
        <dbReference type="Proteomes" id="UP000076738"/>
    </source>
</evidence>
<feature type="compositionally biased region" description="Polar residues" evidence="1">
    <location>
        <begin position="12"/>
        <end position="25"/>
    </location>
</feature>